<evidence type="ECO:0000313" key="3">
    <source>
        <dbReference type="Proteomes" id="UP001294412"/>
    </source>
</evidence>
<dbReference type="SUPFAM" id="SSF56935">
    <property type="entry name" value="Porins"/>
    <property type="match status" value="1"/>
</dbReference>
<feature type="signal peptide" evidence="1">
    <location>
        <begin position="1"/>
        <end position="24"/>
    </location>
</feature>
<proteinExistence type="predicted"/>
<protein>
    <submittedName>
        <fullName evidence="2">Long-chain fatty acid transporter</fullName>
    </submittedName>
</protein>
<reference evidence="2 3" key="1">
    <citation type="submission" date="2023-12" db="EMBL/GenBank/DDBJ databases">
        <title>Description of Novel Strain Fulvimarina sp. 2208YS6-2-32 isolated from Uroteuthis (Photololigo) edulis.</title>
        <authorList>
            <person name="Park J.-S."/>
        </authorList>
    </citation>
    <scope>NUCLEOTIDE SEQUENCE [LARGE SCALE GENOMIC DNA]</scope>
    <source>
        <strain evidence="2 3">2208YS6-2-32</strain>
    </source>
</reference>
<dbReference type="Proteomes" id="UP001294412">
    <property type="component" value="Unassembled WGS sequence"/>
</dbReference>
<dbReference type="Gene3D" id="2.40.160.60">
    <property type="entry name" value="Outer membrane protein transport protein (OMPP1/FadL/TodX)"/>
    <property type="match status" value="1"/>
</dbReference>
<gene>
    <name evidence="2" type="ORF">U0C82_11685</name>
</gene>
<keyword evidence="3" id="KW-1185">Reference proteome</keyword>
<comment type="caution">
    <text evidence="2">The sequence shown here is derived from an EMBL/GenBank/DDBJ whole genome shotgun (WGS) entry which is preliminary data.</text>
</comment>
<accession>A0ABU5I364</accession>
<dbReference type="EMBL" id="JAXLPB010000003">
    <property type="protein sequence ID" value="MDY8109799.1"/>
    <property type="molecule type" value="Genomic_DNA"/>
</dbReference>
<organism evidence="2 3">
    <name type="scientific">Fulvimarina uroteuthidis</name>
    <dbReference type="NCBI Taxonomy" id="3098149"/>
    <lineage>
        <taxon>Bacteria</taxon>
        <taxon>Pseudomonadati</taxon>
        <taxon>Pseudomonadota</taxon>
        <taxon>Alphaproteobacteria</taxon>
        <taxon>Hyphomicrobiales</taxon>
        <taxon>Aurantimonadaceae</taxon>
        <taxon>Fulvimarina</taxon>
    </lineage>
</organism>
<evidence type="ECO:0000256" key="1">
    <source>
        <dbReference type="SAM" id="SignalP"/>
    </source>
</evidence>
<feature type="chain" id="PRO_5046275530" evidence="1">
    <location>
        <begin position="25"/>
        <end position="471"/>
    </location>
</feature>
<keyword evidence="1" id="KW-0732">Signal</keyword>
<evidence type="ECO:0000313" key="2">
    <source>
        <dbReference type="EMBL" id="MDY8109799.1"/>
    </source>
</evidence>
<name>A0ABU5I364_9HYPH</name>
<sequence>MNSLSKTVLGGAMIATLMASSALAAGFQRGTPDTDVLFEPGTTSLRWGLTYVDPQRGFDSIEGQSGNYDDYVQEYTIPSMSLSFGGENLACSVHYTKSFAAEADYTGSPGGALPLQVSSTQSANNADRLVASNPGAASLSRTRTIDFESDEFGSTCRASYANDYGRFSLLGGVFFENFQFEGSSFGFTNLNPQIANGGPQGAFLAGLLNRSGLQATLPTRIDTNVESGFDTGWRVGAAYELPDIALRAQVLYRSEVIHDGISGTADVSVVDTAFVSVNGVRTSVPLPNVALLGIAGAGAQATAGINATDFSASLSDVTSPQYLDVKLQTGIAEGTLLLAAFRWTDWSTNNAVVNTLSSRLGTTSSYQPYFWRDGYTGSLGIGRAFNEQISGALSVGYDRGVSTGAETTYTDLYSLSGGLSLKGAEWAEIRVGALVGYWTDGEQNTSEGAYFNGTVGDDVVYAGNASLKFTW</sequence>